<name>A0A1T4WI15_9BACT</name>
<dbReference type="STRING" id="1121449.SAMN02745704_00884"/>
<evidence type="ECO:0000256" key="1">
    <source>
        <dbReference type="SAM" id="MobiDB-lite"/>
    </source>
</evidence>
<protein>
    <submittedName>
        <fullName evidence="2">SprA-related family protein</fullName>
    </submittedName>
</protein>
<dbReference type="InterPro" id="IPR021973">
    <property type="entry name" value="SprA-related"/>
</dbReference>
<evidence type="ECO:0000313" key="3">
    <source>
        <dbReference type="Proteomes" id="UP000190027"/>
    </source>
</evidence>
<feature type="region of interest" description="Disordered" evidence="1">
    <location>
        <begin position="1"/>
        <end position="47"/>
    </location>
</feature>
<dbReference type="Pfam" id="PF12118">
    <property type="entry name" value="SprA-related"/>
    <property type="match status" value="1"/>
</dbReference>
<feature type="region of interest" description="Disordered" evidence="1">
    <location>
        <begin position="158"/>
        <end position="184"/>
    </location>
</feature>
<keyword evidence="3" id="KW-1185">Reference proteome</keyword>
<dbReference type="RefSeq" id="WP_078716470.1">
    <property type="nucleotide sequence ID" value="NZ_FUYC01000003.1"/>
</dbReference>
<feature type="compositionally biased region" description="Polar residues" evidence="1">
    <location>
        <begin position="1"/>
        <end position="15"/>
    </location>
</feature>
<accession>A0A1T4WI15</accession>
<feature type="compositionally biased region" description="Polar residues" evidence="1">
    <location>
        <begin position="168"/>
        <end position="184"/>
    </location>
</feature>
<gene>
    <name evidence="2" type="ORF">SAMN02745704_00884</name>
</gene>
<organism evidence="2 3">
    <name type="scientific">Paucidesulfovibrio gracilis DSM 16080</name>
    <dbReference type="NCBI Taxonomy" id="1121449"/>
    <lineage>
        <taxon>Bacteria</taxon>
        <taxon>Pseudomonadati</taxon>
        <taxon>Thermodesulfobacteriota</taxon>
        <taxon>Desulfovibrionia</taxon>
        <taxon>Desulfovibrionales</taxon>
        <taxon>Desulfovibrionaceae</taxon>
        <taxon>Paucidesulfovibrio</taxon>
    </lineage>
</organism>
<dbReference type="AlphaFoldDB" id="A0A1T4WI15"/>
<dbReference type="EMBL" id="FUYC01000003">
    <property type="protein sequence ID" value="SKA76837.1"/>
    <property type="molecule type" value="Genomic_DNA"/>
</dbReference>
<reference evidence="2 3" key="1">
    <citation type="submission" date="2017-02" db="EMBL/GenBank/DDBJ databases">
        <authorList>
            <person name="Peterson S.W."/>
        </authorList>
    </citation>
    <scope>NUCLEOTIDE SEQUENCE [LARGE SCALE GENOMIC DNA]</scope>
    <source>
        <strain evidence="2 3">DSM 16080</strain>
    </source>
</reference>
<evidence type="ECO:0000313" key="2">
    <source>
        <dbReference type="EMBL" id="SKA76837.1"/>
    </source>
</evidence>
<sequence>MTSNVSPLINNTLQPMSFAGKGTDAFGFRLSPSPEAASAEKDTEQTAQELQQLTELRERERDVRMHEQAHFAAGGEHVRGGMHLEIQKGPKGALYAVGGKVNLDTSPVPDDPTVMAEKAQTVRQAAMAPAEPSPEDRNVAAEAAAMEAQARMAIQLHTHTEGNGAAPSVQQDARQSSRTARVQTQRAVLRYTEQEFPSPGSGFSARA</sequence>
<proteinExistence type="predicted"/>
<dbReference type="Proteomes" id="UP000190027">
    <property type="component" value="Unassembled WGS sequence"/>
</dbReference>
<dbReference type="OrthoDB" id="9812722at2"/>